<dbReference type="STRING" id="410359.Pcal_0978"/>
<dbReference type="GO" id="GO:0000725">
    <property type="term" value="P:recombinational repair"/>
    <property type="evidence" value="ECO:0007669"/>
    <property type="project" value="TreeGrafter"/>
</dbReference>
<dbReference type="PANTHER" id="PTHR32472">
    <property type="entry name" value="DNA REPAIR PROTEIN RADA"/>
    <property type="match status" value="1"/>
</dbReference>
<dbReference type="HOGENOM" id="CLU_071989_0_0_2"/>
<accession>A3MUT6</accession>
<reference evidence="1" key="1">
    <citation type="submission" date="2007-02" db="EMBL/GenBank/DDBJ databases">
        <title>Complete sequence of Pyrobaculum calidifontis JCM 11548.</title>
        <authorList>
            <consortium name="US DOE Joint Genome Institute"/>
            <person name="Copeland A."/>
            <person name="Lucas S."/>
            <person name="Lapidus A."/>
            <person name="Barry K."/>
            <person name="Glavina del Rio T."/>
            <person name="Dalin E."/>
            <person name="Tice H."/>
            <person name="Pitluck S."/>
            <person name="Chain P."/>
            <person name="Malfatti S."/>
            <person name="Shin M."/>
            <person name="Vergez L."/>
            <person name="Schmutz J."/>
            <person name="Larimer F."/>
            <person name="Land M."/>
            <person name="Hauser L."/>
            <person name="Kyrpides N."/>
            <person name="Mikhailova N."/>
            <person name="Cozen A.E."/>
            <person name="Fitz-Gibbon S.T."/>
            <person name="House C.H."/>
            <person name="Saltikov C."/>
            <person name="Lowe T.M."/>
            <person name="Richardson P."/>
        </authorList>
    </citation>
    <scope>NUCLEOTIDE SEQUENCE [LARGE SCALE GENOMIC DNA]</scope>
    <source>
        <strain evidence="1">JCM 11548</strain>
    </source>
</reference>
<keyword evidence="2" id="KW-1185">Reference proteome</keyword>
<evidence type="ECO:0000313" key="2">
    <source>
        <dbReference type="Proteomes" id="UP000001431"/>
    </source>
</evidence>
<sequence>MRALCSRDLNYCLVVYVFQIQDVVSRGFTVIYGPPGSGKTSVAAKIADRVANRVMWISTNETQGALKEVLMRVGAKVDKFYIFDFPRAFRGNIAKFIADHIYEYEALVVDAVNGIAPREEKLEELVHGFLYQLSKDMPIVAVVEGRPLKIFYLADNLVRVGYRENALGHTVRYIKLVKSRFSPPSERLLFDFVEGVGLVYIYPNKKPQAAKVPLPEDAALLGVEELYKSSVVGIYGSDKKKLAKRLEEIAAKRDVFYLSLFPPTTLPVEIEEEKMLVATTFKDIVEVAYNIYSGRIKARVLAVSGLRDVERMVGNDVVDYITVVSSVARYVDYVVDFEIGEGVGRLSEIFLDAKITA</sequence>
<dbReference type="PANTHER" id="PTHR32472:SF10">
    <property type="entry name" value="DNA REPAIR PROTEIN RADA-LIKE PROTEIN"/>
    <property type="match status" value="1"/>
</dbReference>
<name>A3MUT6_PYRCJ</name>
<organism evidence="1 2">
    <name type="scientific">Pyrobaculum calidifontis (strain DSM 21063 / JCM 11548 / VA1)</name>
    <dbReference type="NCBI Taxonomy" id="410359"/>
    <lineage>
        <taxon>Archaea</taxon>
        <taxon>Thermoproteota</taxon>
        <taxon>Thermoprotei</taxon>
        <taxon>Thermoproteales</taxon>
        <taxon>Thermoproteaceae</taxon>
        <taxon>Pyrobaculum</taxon>
    </lineage>
</organism>
<dbReference type="KEGG" id="pcl:Pcal_0978"/>
<dbReference type="Proteomes" id="UP000001431">
    <property type="component" value="Chromosome"/>
</dbReference>
<dbReference type="SUPFAM" id="SSF52540">
    <property type="entry name" value="P-loop containing nucleoside triphosphate hydrolases"/>
    <property type="match status" value="1"/>
</dbReference>
<dbReference type="FunFam" id="3.40.50.300:FF:003503">
    <property type="entry name" value="P. aerophilum family 417, putative ATP binding"/>
    <property type="match status" value="1"/>
</dbReference>
<evidence type="ECO:0000313" key="1">
    <source>
        <dbReference type="EMBL" id="ABO08403.1"/>
    </source>
</evidence>
<dbReference type="eggNOG" id="arCOG01176">
    <property type="taxonomic scope" value="Archaea"/>
</dbReference>
<protein>
    <submittedName>
        <fullName evidence="1">ATP binding protein</fullName>
    </submittedName>
</protein>
<dbReference type="AlphaFoldDB" id="A3MUT6"/>
<gene>
    <name evidence="1" type="ordered locus">Pcal_0978</name>
</gene>
<dbReference type="InterPro" id="IPR027417">
    <property type="entry name" value="P-loop_NTPase"/>
</dbReference>
<dbReference type="Gene3D" id="3.40.50.300">
    <property type="entry name" value="P-loop containing nucleotide triphosphate hydrolases"/>
    <property type="match status" value="1"/>
</dbReference>
<dbReference type="EMBL" id="CP000561">
    <property type="protein sequence ID" value="ABO08403.1"/>
    <property type="molecule type" value="Genomic_DNA"/>
</dbReference>
<proteinExistence type="predicted"/>